<feature type="domain" description="VOC" evidence="2">
    <location>
        <begin position="4"/>
        <end position="147"/>
    </location>
</feature>
<evidence type="ECO:0000256" key="1">
    <source>
        <dbReference type="ARBA" id="ARBA00022723"/>
    </source>
</evidence>
<dbReference type="PANTHER" id="PTHR43048:SF6">
    <property type="entry name" value="BLR8189 PROTEIN"/>
    <property type="match status" value="1"/>
</dbReference>
<dbReference type="InterPro" id="IPR004360">
    <property type="entry name" value="Glyas_Fos-R_dOase_dom"/>
</dbReference>
<dbReference type="EMBL" id="BAABKN010000025">
    <property type="protein sequence ID" value="GAA4750311.1"/>
    <property type="molecule type" value="Genomic_DNA"/>
</dbReference>
<dbReference type="Proteomes" id="UP001499882">
    <property type="component" value="Unassembled WGS sequence"/>
</dbReference>
<dbReference type="SUPFAM" id="SSF54593">
    <property type="entry name" value="Glyoxalase/Bleomycin resistance protein/Dihydroxybiphenyl dioxygenase"/>
    <property type="match status" value="1"/>
</dbReference>
<dbReference type="InterPro" id="IPR029068">
    <property type="entry name" value="Glyas_Bleomycin-R_OHBP_Dase"/>
</dbReference>
<dbReference type="InterPro" id="IPR051785">
    <property type="entry name" value="MMCE/EMCE_epimerase"/>
</dbReference>
<accession>A0ABP8ZAG0</accession>
<dbReference type="PROSITE" id="PS51819">
    <property type="entry name" value="VOC"/>
    <property type="match status" value="1"/>
</dbReference>
<protein>
    <submittedName>
        <fullName evidence="3">VOC family protein</fullName>
    </submittedName>
</protein>
<keyword evidence="4" id="KW-1185">Reference proteome</keyword>
<evidence type="ECO:0000313" key="3">
    <source>
        <dbReference type="EMBL" id="GAA4750311.1"/>
    </source>
</evidence>
<reference evidence="4" key="1">
    <citation type="journal article" date="2019" name="Int. J. Syst. Evol. Microbiol.">
        <title>The Global Catalogue of Microorganisms (GCM) 10K type strain sequencing project: providing services to taxonomists for standard genome sequencing and annotation.</title>
        <authorList>
            <consortium name="The Broad Institute Genomics Platform"/>
            <consortium name="The Broad Institute Genome Sequencing Center for Infectious Disease"/>
            <person name="Wu L."/>
            <person name="Ma J."/>
        </authorList>
    </citation>
    <scope>NUCLEOTIDE SEQUENCE [LARGE SCALE GENOMIC DNA]</scope>
    <source>
        <strain evidence="4">JCM 18532</strain>
    </source>
</reference>
<dbReference type="InterPro" id="IPR037523">
    <property type="entry name" value="VOC_core"/>
</dbReference>
<comment type="caution">
    <text evidence="3">The sequence shown here is derived from an EMBL/GenBank/DDBJ whole genome shotgun (WGS) entry which is preliminary data.</text>
</comment>
<keyword evidence="1" id="KW-0479">Metal-binding</keyword>
<dbReference type="Pfam" id="PF00903">
    <property type="entry name" value="Glyoxalase"/>
    <property type="match status" value="1"/>
</dbReference>
<gene>
    <name evidence="3" type="ORF">GCM10023350_39340</name>
</gene>
<dbReference type="RefSeq" id="WP_345528666.1">
    <property type="nucleotide sequence ID" value="NZ_BAABKN010000025.1"/>
</dbReference>
<sequence length="157" mass="17535">MLTSLNHIGFSVADLDRSIEFYTELLGYPPYFKEVYDVEYVGRIVGYPGAVQYAAFFKLPGDQGLFLELIQYLKPEPRVVDMESYNAGIAHLCLAVDDLDAEFERITAIGGRFRSESVVQSDYGIYVGARSAYFRDPDDISIQLVELVDGVDPGLEG</sequence>
<evidence type="ECO:0000313" key="4">
    <source>
        <dbReference type="Proteomes" id="UP001499882"/>
    </source>
</evidence>
<proteinExistence type="predicted"/>
<dbReference type="PANTHER" id="PTHR43048">
    <property type="entry name" value="METHYLMALONYL-COA EPIMERASE"/>
    <property type="match status" value="1"/>
</dbReference>
<name>A0ABP8ZAG0_9ACTN</name>
<organism evidence="3 4">
    <name type="scientific">Nocardioides endophyticus</name>
    <dbReference type="NCBI Taxonomy" id="1353775"/>
    <lineage>
        <taxon>Bacteria</taxon>
        <taxon>Bacillati</taxon>
        <taxon>Actinomycetota</taxon>
        <taxon>Actinomycetes</taxon>
        <taxon>Propionibacteriales</taxon>
        <taxon>Nocardioidaceae</taxon>
        <taxon>Nocardioides</taxon>
    </lineage>
</organism>
<dbReference type="Gene3D" id="3.10.180.10">
    <property type="entry name" value="2,3-Dihydroxybiphenyl 1,2-Dioxygenase, domain 1"/>
    <property type="match status" value="1"/>
</dbReference>
<evidence type="ECO:0000259" key="2">
    <source>
        <dbReference type="PROSITE" id="PS51819"/>
    </source>
</evidence>